<evidence type="ECO:0000313" key="2">
    <source>
        <dbReference type="EMBL" id="KAJ8102611.1"/>
    </source>
</evidence>
<evidence type="ECO:0000256" key="1">
    <source>
        <dbReference type="SAM" id="MobiDB-lite"/>
    </source>
</evidence>
<accession>A0AAD7VV50</accession>
<proteinExistence type="predicted"/>
<dbReference type="Proteomes" id="UP001217417">
    <property type="component" value="Unassembled WGS sequence"/>
</dbReference>
<reference evidence="2" key="1">
    <citation type="submission" date="2023-03" db="EMBL/GenBank/DDBJ databases">
        <title>Near-Complete genome sequence of Lipomyces tetrasporous NRRL Y-64009, an oleaginous yeast capable of growing on lignocellulosic hydrolysates.</title>
        <authorList>
            <consortium name="Lawrence Berkeley National Laboratory"/>
            <person name="Jagtap S.S."/>
            <person name="Liu J.-J."/>
            <person name="Walukiewicz H.E."/>
            <person name="Pangilinan J."/>
            <person name="Lipzen A."/>
            <person name="Ahrendt S."/>
            <person name="Koriabine M."/>
            <person name="Cobaugh K."/>
            <person name="Salamov A."/>
            <person name="Yoshinaga Y."/>
            <person name="Ng V."/>
            <person name="Daum C."/>
            <person name="Grigoriev I.V."/>
            <person name="Slininger P.J."/>
            <person name="Dien B.S."/>
            <person name="Jin Y.-S."/>
            <person name="Rao C.V."/>
        </authorList>
    </citation>
    <scope>NUCLEOTIDE SEQUENCE</scope>
    <source>
        <strain evidence="2">NRRL Y-64009</strain>
    </source>
</reference>
<evidence type="ECO:0000313" key="3">
    <source>
        <dbReference type="Proteomes" id="UP001217417"/>
    </source>
</evidence>
<protein>
    <recommendedName>
        <fullName evidence="4">FAR1 domain-containing protein</fullName>
    </recommendedName>
</protein>
<feature type="region of interest" description="Disordered" evidence="1">
    <location>
        <begin position="192"/>
        <end position="211"/>
    </location>
</feature>
<comment type="caution">
    <text evidence="2">The sequence shown here is derived from an EMBL/GenBank/DDBJ whole genome shotgun (WGS) entry which is preliminary data.</text>
</comment>
<dbReference type="EMBL" id="JARPMG010000002">
    <property type="protein sequence ID" value="KAJ8102611.1"/>
    <property type="molecule type" value="Genomic_DNA"/>
</dbReference>
<dbReference type="GeneID" id="80881005"/>
<dbReference type="AlphaFoldDB" id="A0AAD7VV50"/>
<evidence type="ECO:0008006" key="4">
    <source>
        <dbReference type="Google" id="ProtNLM"/>
    </source>
</evidence>
<gene>
    <name evidence="2" type="ORF">POJ06DRAFT_235575</name>
</gene>
<dbReference type="RefSeq" id="XP_056046061.1">
    <property type="nucleotide sequence ID" value="XM_056185839.1"/>
</dbReference>
<name>A0AAD7VV50_9ASCO</name>
<organism evidence="2 3">
    <name type="scientific">Lipomyces tetrasporus</name>
    <dbReference type="NCBI Taxonomy" id="54092"/>
    <lineage>
        <taxon>Eukaryota</taxon>
        <taxon>Fungi</taxon>
        <taxon>Dikarya</taxon>
        <taxon>Ascomycota</taxon>
        <taxon>Saccharomycotina</taxon>
        <taxon>Lipomycetes</taxon>
        <taxon>Lipomycetales</taxon>
        <taxon>Lipomycetaceae</taxon>
        <taxon>Lipomyces</taxon>
    </lineage>
</organism>
<sequence>MTSIPSNLSMLSNDGLDIANIHSYILPLYNSHPFREFESQNDRWGAVIEKACQGRASPQQSRTLWWPPEQCERAWTAAATSPPHLKPQNQFEIAHDEIVQYRLASSEVDEIEIDDDELDDYDVLDTPVVIEQQENNIVASGVDSCAPAPYEPTMDSTFNIGLLPVNHPNTMITIAAPGELALGLSTRKASSTSVQAPLSTPKSPPRPILSPPFDTNPYISTIKVAEWQEFLSRPSTVQIWRRKAMLGDTNCESNDSSETASASITAKRRKRYEWTHVYVCAHAGAPRDRRDPNKRRRKTNKKSIKCGCKARITAAKIIDNDSVVVRWSWEHNGHEYEYPGVHTGDTTKSGNVQDVRKEVQSLVESIGSLWYMDAMANWNDRERLVLWRNTLASTLSKGAEIFGT</sequence>
<keyword evidence="3" id="KW-1185">Reference proteome</keyword>